<dbReference type="Gene3D" id="3.30.1340.30">
    <property type="match status" value="1"/>
</dbReference>
<evidence type="ECO:0000313" key="5">
    <source>
        <dbReference type="Proteomes" id="UP000318815"/>
    </source>
</evidence>
<dbReference type="AlphaFoldDB" id="A0A5C6M197"/>
<evidence type="ECO:0000256" key="2">
    <source>
        <dbReference type="SAM" id="SignalP"/>
    </source>
</evidence>
<keyword evidence="5" id="KW-1185">Reference proteome</keyword>
<accession>A0A5C6M197</accession>
<feature type="domain" description="BON" evidence="3">
    <location>
        <begin position="18"/>
        <end position="87"/>
    </location>
</feature>
<comment type="caution">
    <text evidence="4">The sequence shown here is derived from an EMBL/GenBank/DDBJ whole genome shotgun (WGS) entry which is preliminary data.</text>
</comment>
<dbReference type="OrthoDB" id="1097785at2"/>
<proteinExistence type="predicted"/>
<evidence type="ECO:0000259" key="3">
    <source>
        <dbReference type="PROSITE" id="PS50914"/>
    </source>
</evidence>
<dbReference type="EMBL" id="VOHS01000001">
    <property type="protein sequence ID" value="TWW02567.1"/>
    <property type="molecule type" value="Genomic_DNA"/>
</dbReference>
<dbReference type="PROSITE" id="PS50914">
    <property type="entry name" value="BON"/>
    <property type="match status" value="1"/>
</dbReference>
<dbReference type="RefSeq" id="WP_146303309.1">
    <property type="nucleotide sequence ID" value="NZ_VOHS01000001.1"/>
</dbReference>
<feature type="chain" id="PRO_5022958097" evidence="2">
    <location>
        <begin position="21"/>
        <end position="110"/>
    </location>
</feature>
<gene>
    <name evidence="4" type="ORF">FEF09_01805</name>
</gene>
<name>A0A5C6M197_9BACT</name>
<feature type="signal peptide" evidence="2">
    <location>
        <begin position="1"/>
        <end position="20"/>
    </location>
</feature>
<sequence length="110" mass="11151">MKCKTFLMAGMMFLAVCLFACSPSDSSVQQSVNEKLTASPGVTAEVKEGVVTLNGEVADDAAKVAAEDAVKGVSGVKSVTNNIMVQAAVPPPPPPAAPDTTIKVDSAATK</sequence>
<evidence type="ECO:0000313" key="4">
    <source>
        <dbReference type="EMBL" id="TWW02567.1"/>
    </source>
</evidence>
<feature type="region of interest" description="Disordered" evidence="1">
    <location>
        <begin position="87"/>
        <end position="110"/>
    </location>
</feature>
<evidence type="ECO:0000256" key="1">
    <source>
        <dbReference type="SAM" id="MobiDB-lite"/>
    </source>
</evidence>
<dbReference type="InterPro" id="IPR007055">
    <property type="entry name" value="BON_dom"/>
</dbReference>
<organism evidence="4 5">
    <name type="scientific">Chitinophaga pinensis</name>
    <dbReference type="NCBI Taxonomy" id="79329"/>
    <lineage>
        <taxon>Bacteria</taxon>
        <taxon>Pseudomonadati</taxon>
        <taxon>Bacteroidota</taxon>
        <taxon>Chitinophagia</taxon>
        <taxon>Chitinophagales</taxon>
        <taxon>Chitinophagaceae</taxon>
        <taxon>Chitinophaga</taxon>
    </lineage>
</organism>
<dbReference type="Proteomes" id="UP000318815">
    <property type="component" value="Unassembled WGS sequence"/>
</dbReference>
<keyword evidence="2" id="KW-0732">Signal</keyword>
<protein>
    <submittedName>
        <fullName evidence="4">BON domain-containing protein</fullName>
    </submittedName>
</protein>
<reference evidence="4 5" key="1">
    <citation type="submission" date="2019-08" db="EMBL/GenBank/DDBJ databases">
        <title>Whole genome sequencing of chitin degrading bacteria Chitinophaga pinensis YS16.</title>
        <authorList>
            <person name="Singh R.P."/>
            <person name="Manchanda G."/>
            <person name="Maurya I.K."/>
            <person name="Joshi N.K."/>
            <person name="Srivastava A.K."/>
        </authorList>
    </citation>
    <scope>NUCLEOTIDE SEQUENCE [LARGE SCALE GENOMIC DNA]</scope>
    <source>
        <strain evidence="4 5">YS-16</strain>
    </source>
</reference>
<dbReference type="Pfam" id="PF04972">
    <property type="entry name" value="BON"/>
    <property type="match status" value="1"/>
</dbReference>